<evidence type="ECO:0000256" key="5">
    <source>
        <dbReference type="ARBA" id="ARBA00023014"/>
    </source>
</evidence>
<dbReference type="InterPro" id="IPR017941">
    <property type="entry name" value="Rieske_2Fe-2S"/>
</dbReference>
<dbReference type="Proteomes" id="UP001597493">
    <property type="component" value="Unassembled WGS sequence"/>
</dbReference>
<comment type="caution">
    <text evidence="7">The sequence shown here is derived from an EMBL/GenBank/DDBJ whole genome shotgun (WGS) entry which is preliminary data.</text>
</comment>
<evidence type="ECO:0000256" key="2">
    <source>
        <dbReference type="ARBA" id="ARBA00022723"/>
    </source>
</evidence>
<accession>A0ABW5QUN8</accession>
<dbReference type="InterPro" id="IPR036922">
    <property type="entry name" value="Rieske_2Fe-2S_sf"/>
</dbReference>
<dbReference type="PANTHER" id="PTHR21266">
    <property type="entry name" value="IRON-SULFUR DOMAIN CONTAINING PROTEIN"/>
    <property type="match status" value="1"/>
</dbReference>
<keyword evidence="3" id="KW-0560">Oxidoreductase</keyword>
<dbReference type="PROSITE" id="PS00570">
    <property type="entry name" value="RING_HYDROXYL_ALPHA"/>
    <property type="match status" value="1"/>
</dbReference>
<dbReference type="PANTHER" id="PTHR21266:SF60">
    <property type="entry name" value="3-KETOSTEROID-9-ALPHA-MONOOXYGENASE, OXYGENASE COMPONENT"/>
    <property type="match status" value="1"/>
</dbReference>
<dbReference type="RefSeq" id="WP_379270589.1">
    <property type="nucleotide sequence ID" value="NZ_JBHUGT010000032.1"/>
</dbReference>
<keyword evidence="4" id="KW-0408">Iron</keyword>
<evidence type="ECO:0000256" key="3">
    <source>
        <dbReference type="ARBA" id="ARBA00023002"/>
    </source>
</evidence>
<evidence type="ECO:0000256" key="4">
    <source>
        <dbReference type="ARBA" id="ARBA00023004"/>
    </source>
</evidence>
<evidence type="ECO:0000313" key="8">
    <source>
        <dbReference type="Proteomes" id="UP001597493"/>
    </source>
</evidence>
<keyword evidence="8" id="KW-1185">Reference proteome</keyword>
<dbReference type="SUPFAM" id="SSF55961">
    <property type="entry name" value="Bet v1-like"/>
    <property type="match status" value="1"/>
</dbReference>
<dbReference type="PROSITE" id="PS51296">
    <property type="entry name" value="RIESKE"/>
    <property type="match status" value="1"/>
</dbReference>
<name>A0ABW5QUN8_9BACL</name>
<keyword evidence="1" id="KW-0001">2Fe-2S</keyword>
<protein>
    <submittedName>
        <fullName evidence="7">Rieske 2Fe-2S domain-containing protein</fullName>
    </submittedName>
</protein>
<evidence type="ECO:0000313" key="7">
    <source>
        <dbReference type="EMBL" id="MFD2659913.1"/>
    </source>
</evidence>
<dbReference type="CDD" id="cd03469">
    <property type="entry name" value="Rieske_RO_Alpha_N"/>
    <property type="match status" value="1"/>
</dbReference>
<dbReference type="SUPFAM" id="SSF50022">
    <property type="entry name" value="ISP domain"/>
    <property type="match status" value="1"/>
</dbReference>
<dbReference type="InterPro" id="IPR050584">
    <property type="entry name" value="Cholesterol_7-desaturase"/>
</dbReference>
<dbReference type="InterPro" id="IPR044043">
    <property type="entry name" value="VanA_C_cat"/>
</dbReference>
<keyword evidence="2" id="KW-0479">Metal-binding</keyword>
<gene>
    <name evidence="7" type="ORF">ACFSW5_06485</name>
</gene>
<dbReference type="EMBL" id="JBHUMY010000006">
    <property type="protein sequence ID" value="MFD2659913.1"/>
    <property type="molecule type" value="Genomic_DNA"/>
</dbReference>
<dbReference type="Pfam" id="PF19112">
    <property type="entry name" value="VanA_C"/>
    <property type="match status" value="1"/>
</dbReference>
<dbReference type="Gene3D" id="2.102.10.10">
    <property type="entry name" value="Rieske [2Fe-2S] iron-sulphur domain"/>
    <property type="match status" value="1"/>
</dbReference>
<proteinExistence type="predicted"/>
<keyword evidence="5" id="KW-0411">Iron-sulfur</keyword>
<organism evidence="7 8">
    <name type="scientific">Paenibacillus thailandensis</name>
    <dbReference type="NCBI Taxonomy" id="393250"/>
    <lineage>
        <taxon>Bacteria</taxon>
        <taxon>Bacillati</taxon>
        <taxon>Bacillota</taxon>
        <taxon>Bacilli</taxon>
        <taxon>Bacillales</taxon>
        <taxon>Paenibacillaceae</taxon>
        <taxon>Paenibacillus</taxon>
    </lineage>
</organism>
<evidence type="ECO:0000259" key="6">
    <source>
        <dbReference type="PROSITE" id="PS51296"/>
    </source>
</evidence>
<reference evidence="8" key="1">
    <citation type="journal article" date="2019" name="Int. J. Syst. Evol. Microbiol.">
        <title>The Global Catalogue of Microorganisms (GCM) 10K type strain sequencing project: providing services to taxonomists for standard genome sequencing and annotation.</title>
        <authorList>
            <consortium name="The Broad Institute Genomics Platform"/>
            <consortium name="The Broad Institute Genome Sequencing Center for Infectious Disease"/>
            <person name="Wu L."/>
            <person name="Ma J."/>
        </authorList>
    </citation>
    <scope>NUCLEOTIDE SEQUENCE [LARGE SCALE GENOMIC DNA]</scope>
    <source>
        <strain evidence="8">TISTR 1827</strain>
    </source>
</reference>
<evidence type="ECO:0000256" key="1">
    <source>
        <dbReference type="ARBA" id="ARBA00022714"/>
    </source>
</evidence>
<sequence>MIQDRVLRKQWIAAGLSAGLTDRPVQAVIMGERIVIFRDDKGKARAFKDMCIHRGAALSLGCVKEGKLVCPYHAWEYDGTGACVKIPQLPANQPIPGKAKAIGYPCEERYGLIWVALDSPERDIPALPEYGAPAIRNVVWGPLEVAAKPPRVIENFLDVGHLAVVHEGFLGTSSHTEIGDYRVGRVGDIIRSDEIGIFQPDSDGTGKPKTVYYVYEVLNPLTAKFTKTDHDTGAAMSMMMTVQPVSDDLSIAYGVMGFNYELDMSDDEINRFQDTIFAQDKPVVEHQKPEDLPLDLQMELSLKMDRMSIAYRMYLRDLGVVLGTA</sequence>
<dbReference type="Pfam" id="PF00355">
    <property type="entry name" value="Rieske"/>
    <property type="match status" value="1"/>
</dbReference>
<dbReference type="Gene3D" id="3.90.380.10">
    <property type="entry name" value="Naphthalene 1,2-dioxygenase Alpha Subunit, Chain A, domain 1"/>
    <property type="match status" value="1"/>
</dbReference>
<dbReference type="InterPro" id="IPR015881">
    <property type="entry name" value="ARHD_Rieske_2Fe_2S"/>
</dbReference>
<feature type="domain" description="Rieske" evidence="6">
    <location>
        <begin position="11"/>
        <end position="115"/>
    </location>
</feature>